<dbReference type="EMBL" id="AQQV01000001">
    <property type="protein sequence ID" value="ORE88868.1"/>
    <property type="molecule type" value="Genomic_DNA"/>
</dbReference>
<dbReference type="PROSITE" id="PS52002">
    <property type="entry name" value="SM"/>
    <property type="match status" value="1"/>
</dbReference>
<dbReference type="GO" id="GO:0006355">
    <property type="term" value="P:regulation of DNA-templated transcription"/>
    <property type="evidence" value="ECO:0007669"/>
    <property type="project" value="InterPro"/>
</dbReference>
<dbReference type="STRING" id="1317117.ATO7_03295"/>
<dbReference type="GO" id="GO:0043487">
    <property type="term" value="P:regulation of RNA stability"/>
    <property type="evidence" value="ECO:0007669"/>
    <property type="project" value="TreeGrafter"/>
</dbReference>
<evidence type="ECO:0000256" key="1">
    <source>
        <dbReference type="ARBA" id="ARBA00022884"/>
    </source>
</evidence>
<comment type="similarity">
    <text evidence="3">Belongs to the Hfq family.</text>
</comment>
<evidence type="ECO:0000259" key="4">
    <source>
        <dbReference type="PROSITE" id="PS52002"/>
    </source>
</evidence>
<dbReference type="PANTHER" id="PTHR34772">
    <property type="entry name" value="RNA-BINDING PROTEIN HFQ"/>
    <property type="match status" value="1"/>
</dbReference>
<reference evidence="5 6" key="1">
    <citation type="submission" date="2013-04" db="EMBL/GenBank/DDBJ databases">
        <title>Oceanococcus atlanticus 22II-S10r2 Genome Sequencing.</title>
        <authorList>
            <person name="Lai Q."/>
            <person name="Li G."/>
            <person name="Shao Z."/>
        </authorList>
    </citation>
    <scope>NUCLEOTIDE SEQUENCE [LARGE SCALE GENOMIC DNA]</scope>
    <source>
        <strain evidence="5 6">22II-S10r2</strain>
    </source>
</reference>
<dbReference type="InterPro" id="IPR047575">
    <property type="entry name" value="Sm"/>
</dbReference>
<comment type="subunit">
    <text evidence="3">Homohexamer.</text>
</comment>
<dbReference type="InterPro" id="IPR010920">
    <property type="entry name" value="LSM_dom_sf"/>
</dbReference>
<sequence>MSKGQTLQEPFLNQLRKERIPVAIYLVNGIKLQGQIESFDQFVVLLKNAVSQMVYKHAISTIVPTRPVRIDSDAPAEDDAAEAAA</sequence>
<dbReference type="Pfam" id="PF17209">
    <property type="entry name" value="Hfq"/>
    <property type="match status" value="1"/>
</dbReference>
<dbReference type="CDD" id="cd01716">
    <property type="entry name" value="Hfq"/>
    <property type="match status" value="1"/>
</dbReference>
<evidence type="ECO:0000313" key="6">
    <source>
        <dbReference type="Proteomes" id="UP000192342"/>
    </source>
</evidence>
<dbReference type="AlphaFoldDB" id="A0A1Y1SH09"/>
<name>A0A1Y1SH09_9GAMM</name>
<protein>
    <recommendedName>
        <fullName evidence="3">RNA-binding protein Hfq</fullName>
    </recommendedName>
</protein>
<dbReference type="Gene3D" id="2.30.30.100">
    <property type="match status" value="1"/>
</dbReference>
<dbReference type="GO" id="GO:0045974">
    <property type="term" value="P:regulation of translation, ncRNA-mediated"/>
    <property type="evidence" value="ECO:0007669"/>
    <property type="project" value="TreeGrafter"/>
</dbReference>
<evidence type="ECO:0000256" key="3">
    <source>
        <dbReference type="HAMAP-Rule" id="MF_00436"/>
    </source>
</evidence>
<dbReference type="GO" id="GO:0005829">
    <property type="term" value="C:cytosol"/>
    <property type="evidence" value="ECO:0007669"/>
    <property type="project" value="TreeGrafter"/>
</dbReference>
<keyword evidence="1 3" id="KW-0694">RNA-binding</keyword>
<organism evidence="5 6">
    <name type="scientific">Oceanococcus atlanticus</name>
    <dbReference type="NCBI Taxonomy" id="1317117"/>
    <lineage>
        <taxon>Bacteria</taxon>
        <taxon>Pseudomonadati</taxon>
        <taxon>Pseudomonadota</taxon>
        <taxon>Gammaproteobacteria</taxon>
        <taxon>Chromatiales</taxon>
        <taxon>Oceanococcaceae</taxon>
        <taxon>Oceanococcus</taxon>
    </lineage>
</organism>
<dbReference type="Proteomes" id="UP000192342">
    <property type="component" value="Unassembled WGS sequence"/>
</dbReference>
<dbReference type="HAMAP" id="MF_00436">
    <property type="entry name" value="Hfq"/>
    <property type="match status" value="1"/>
</dbReference>
<proteinExistence type="inferred from homology"/>
<dbReference type="InterPro" id="IPR005001">
    <property type="entry name" value="Hfq"/>
</dbReference>
<comment type="caution">
    <text evidence="5">The sequence shown here is derived from an EMBL/GenBank/DDBJ whole genome shotgun (WGS) entry which is preliminary data.</text>
</comment>
<dbReference type="SUPFAM" id="SSF50182">
    <property type="entry name" value="Sm-like ribonucleoproteins"/>
    <property type="match status" value="1"/>
</dbReference>
<dbReference type="GO" id="GO:0003723">
    <property type="term" value="F:RNA binding"/>
    <property type="evidence" value="ECO:0007669"/>
    <property type="project" value="UniProtKB-UniRule"/>
</dbReference>
<accession>A0A1Y1SH09</accession>
<feature type="domain" description="Sm" evidence="4">
    <location>
        <begin position="9"/>
        <end position="68"/>
    </location>
</feature>
<dbReference type="NCBIfam" id="TIGR02383">
    <property type="entry name" value="Hfq"/>
    <property type="match status" value="1"/>
</dbReference>
<keyword evidence="2 3" id="KW-0346">Stress response</keyword>
<keyword evidence="6" id="KW-1185">Reference proteome</keyword>
<gene>
    <name evidence="3" type="primary">hfq</name>
    <name evidence="5" type="ORF">ATO7_03295</name>
</gene>
<dbReference type="RefSeq" id="WP_083559498.1">
    <property type="nucleotide sequence ID" value="NZ_AQQV01000001.1"/>
</dbReference>
<evidence type="ECO:0000313" key="5">
    <source>
        <dbReference type="EMBL" id="ORE88868.1"/>
    </source>
</evidence>
<comment type="function">
    <text evidence="3">RNA chaperone that binds small regulatory RNA (sRNAs) and mRNAs to facilitate mRNA translational regulation in response to envelope stress, environmental stress and changes in metabolite concentrations. Also binds with high specificity to tRNAs.</text>
</comment>
<dbReference type="OrthoDB" id="9799751at2"/>
<evidence type="ECO:0000256" key="2">
    <source>
        <dbReference type="ARBA" id="ARBA00023016"/>
    </source>
</evidence>
<dbReference type="PANTHER" id="PTHR34772:SF1">
    <property type="entry name" value="RNA-BINDING PROTEIN HFQ"/>
    <property type="match status" value="1"/>
</dbReference>
<dbReference type="FunFam" id="2.30.30.100:FF:000001">
    <property type="entry name" value="RNA-binding protein Hfq"/>
    <property type="match status" value="1"/>
</dbReference>
<dbReference type="NCBIfam" id="NF001602">
    <property type="entry name" value="PRK00395.1"/>
    <property type="match status" value="1"/>
</dbReference>